<dbReference type="EMBL" id="LNQE01001088">
    <property type="protein sequence ID" value="KUG21211.1"/>
    <property type="molecule type" value="Genomic_DNA"/>
</dbReference>
<keyword evidence="1" id="KW-0175">Coiled coil</keyword>
<comment type="caution">
    <text evidence="2">The sequence shown here is derived from an EMBL/GenBank/DDBJ whole genome shotgun (WGS) entry which is preliminary data.</text>
</comment>
<protein>
    <submittedName>
        <fullName evidence="2">Pneumococcal surface protein</fullName>
    </submittedName>
</protein>
<dbReference type="AlphaFoldDB" id="A0A0W8FK17"/>
<name>A0A0W8FK17_9ZZZZ</name>
<gene>
    <name evidence="2" type="ORF">ASZ90_009026</name>
</gene>
<reference evidence="2" key="1">
    <citation type="journal article" date="2015" name="Proc. Natl. Acad. Sci. U.S.A.">
        <title>Networks of energetic and metabolic interactions define dynamics in microbial communities.</title>
        <authorList>
            <person name="Embree M."/>
            <person name="Liu J.K."/>
            <person name="Al-Bassam M.M."/>
            <person name="Zengler K."/>
        </authorList>
    </citation>
    <scope>NUCLEOTIDE SEQUENCE</scope>
</reference>
<proteinExistence type="predicted"/>
<feature type="coiled-coil region" evidence="1">
    <location>
        <begin position="178"/>
        <end position="219"/>
    </location>
</feature>
<evidence type="ECO:0000256" key="1">
    <source>
        <dbReference type="SAM" id="Coils"/>
    </source>
</evidence>
<evidence type="ECO:0000313" key="2">
    <source>
        <dbReference type="EMBL" id="KUG21211.1"/>
    </source>
</evidence>
<sequence length="248" mass="28394">MLAEAVQAEEMLGGHERKVLELQEAIPRLERDPAFAACSEMEQQIRALEAERAEMVRRSAGVTLPAMQVLRKVEKIAGKRQDRIIRDKVRRLRDLLADLPAGQETERDALLLDVMPSVLDLIREGELTLKNKEEQHLFSDDQTLRNELSGIAALFRDVDDRLSRTRSRLADTPVLLERERLIMELEECRRRQQALQAALEESRQQIEKMSHTFADLTERLHERTKDLDDRDIAVSVEMLPAYAGHGAA</sequence>
<organism evidence="2">
    <name type="scientific">hydrocarbon metagenome</name>
    <dbReference type="NCBI Taxonomy" id="938273"/>
    <lineage>
        <taxon>unclassified sequences</taxon>
        <taxon>metagenomes</taxon>
        <taxon>ecological metagenomes</taxon>
    </lineage>
</organism>
<accession>A0A0W8FK17</accession>
<feature type="coiled-coil region" evidence="1">
    <location>
        <begin position="5"/>
        <end position="58"/>
    </location>
</feature>